<dbReference type="InterPro" id="IPR000048">
    <property type="entry name" value="IQ_motif_EF-hand-BS"/>
</dbReference>
<comment type="similarity">
    <text evidence="1 8">Belongs to the TRAFAC class myosin-kinesin ATPase superfamily. Myosin family.</text>
</comment>
<dbReference type="PROSITE" id="PS51456">
    <property type="entry name" value="MYOSIN_MOTOR"/>
    <property type="match status" value="1"/>
</dbReference>
<organism evidence="11 12">
    <name type="scientific">Homarus americanus</name>
    <name type="common">American lobster</name>
    <dbReference type="NCBI Taxonomy" id="6706"/>
    <lineage>
        <taxon>Eukaryota</taxon>
        <taxon>Metazoa</taxon>
        <taxon>Ecdysozoa</taxon>
        <taxon>Arthropoda</taxon>
        <taxon>Crustacea</taxon>
        <taxon>Multicrustacea</taxon>
        <taxon>Malacostraca</taxon>
        <taxon>Eumalacostraca</taxon>
        <taxon>Eucarida</taxon>
        <taxon>Decapoda</taxon>
        <taxon>Pleocyemata</taxon>
        <taxon>Astacidea</taxon>
        <taxon>Nephropoidea</taxon>
        <taxon>Nephropidae</taxon>
        <taxon>Homarus</taxon>
    </lineage>
</organism>
<dbReference type="SMART" id="SM00242">
    <property type="entry name" value="MYSc"/>
    <property type="match status" value="1"/>
</dbReference>
<dbReference type="GO" id="GO:0030048">
    <property type="term" value="P:actin filament-based movement"/>
    <property type="evidence" value="ECO:0007669"/>
    <property type="project" value="TreeGrafter"/>
</dbReference>
<dbReference type="SMART" id="SM00015">
    <property type="entry name" value="IQ"/>
    <property type="match status" value="2"/>
</dbReference>
<evidence type="ECO:0000313" key="11">
    <source>
        <dbReference type="EMBL" id="KAG7165271.1"/>
    </source>
</evidence>
<dbReference type="FunFam" id="1.10.10.820:FF:000001">
    <property type="entry name" value="Myosin heavy chain"/>
    <property type="match status" value="1"/>
</dbReference>
<dbReference type="GO" id="GO:0005886">
    <property type="term" value="C:plasma membrane"/>
    <property type="evidence" value="ECO:0007669"/>
    <property type="project" value="TreeGrafter"/>
</dbReference>
<evidence type="ECO:0000256" key="8">
    <source>
        <dbReference type="PROSITE-ProRule" id="PRU00782"/>
    </source>
</evidence>
<dbReference type="Gene3D" id="1.20.58.530">
    <property type="match status" value="1"/>
</dbReference>
<evidence type="ECO:0000256" key="6">
    <source>
        <dbReference type="ARBA" id="ARBA00023175"/>
    </source>
</evidence>
<dbReference type="InterPro" id="IPR010926">
    <property type="entry name" value="Myosin_TH1"/>
</dbReference>
<evidence type="ECO:0000256" key="7">
    <source>
        <dbReference type="ARBA" id="ARBA00023203"/>
    </source>
</evidence>
<dbReference type="GO" id="GO:0016459">
    <property type="term" value="C:myosin complex"/>
    <property type="evidence" value="ECO:0007669"/>
    <property type="project" value="UniProtKB-KW"/>
</dbReference>
<dbReference type="Gene3D" id="1.10.10.820">
    <property type="match status" value="1"/>
</dbReference>
<dbReference type="GO" id="GO:0005546">
    <property type="term" value="F:phosphatidylinositol-4,5-bisphosphate binding"/>
    <property type="evidence" value="ECO:0007669"/>
    <property type="project" value="UniProtKB-ARBA"/>
</dbReference>
<dbReference type="GO" id="GO:0000146">
    <property type="term" value="F:microfilament motor activity"/>
    <property type="evidence" value="ECO:0007669"/>
    <property type="project" value="TreeGrafter"/>
</dbReference>
<dbReference type="FunFam" id="1.20.58.530:FF:000004">
    <property type="entry name" value="Unconventional myosin ID"/>
    <property type="match status" value="1"/>
</dbReference>
<feature type="domain" description="Myosin motor" evidence="9">
    <location>
        <begin position="67"/>
        <end position="743"/>
    </location>
</feature>
<dbReference type="GO" id="GO:0051015">
    <property type="term" value="F:actin filament binding"/>
    <property type="evidence" value="ECO:0007669"/>
    <property type="project" value="TreeGrafter"/>
</dbReference>
<dbReference type="PROSITE" id="PS50096">
    <property type="entry name" value="IQ"/>
    <property type="match status" value="2"/>
</dbReference>
<dbReference type="PRINTS" id="PR00193">
    <property type="entry name" value="MYOSINHEAVY"/>
</dbReference>
<proteinExistence type="inferred from homology"/>
<dbReference type="Gene3D" id="1.20.120.720">
    <property type="entry name" value="Myosin VI head, motor domain, U50 subdomain"/>
    <property type="match status" value="1"/>
</dbReference>
<evidence type="ECO:0000256" key="5">
    <source>
        <dbReference type="ARBA" id="ARBA00023123"/>
    </source>
</evidence>
<dbReference type="GO" id="GO:0005902">
    <property type="term" value="C:microvillus"/>
    <property type="evidence" value="ECO:0007669"/>
    <property type="project" value="TreeGrafter"/>
</dbReference>
<reference evidence="11" key="1">
    <citation type="journal article" date="2021" name="Sci. Adv.">
        <title>The American lobster genome reveals insights on longevity, neural, and immune adaptations.</title>
        <authorList>
            <person name="Polinski J.M."/>
            <person name="Zimin A.V."/>
            <person name="Clark K.F."/>
            <person name="Kohn A.B."/>
            <person name="Sadowski N."/>
            <person name="Timp W."/>
            <person name="Ptitsyn A."/>
            <person name="Khanna P."/>
            <person name="Romanova D.Y."/>
            <person name="Williams P."/>
            <person name="Greenwood S.J."/>
            <person name="Moroz L.L."/>
            <person name="Walt D.R."/>
            <person name="Bodnar A.G."/>
        </authorList>
    </citation>
    <scope>NUCLEOTIDE SEQUENCE</scope>
    <source>
        <strain evidence="11">GMGI-L3</strain>
    </source>
</reference>
<evidence type="ECO:0000259" key="10">
    <source>
        <dbReference type="PROSITE" id="PS51757"/>
    </source>
</evidence>
<dbReference type="Pfam" id="PF06017">
    <property type="entry name" value="Myosin_TH1"/>
    <property type="match status" value="1"/>
</dbReference>
<dbReference type="Gene3D" id="3.40.850.10">
    <property type="entry name" value="Kinesin motor domain"/>
    <property type="match status" value="1"/>
</dbReference>
<dbReference type="GO" id="GO:0006897">
    <property type="term" value="P:endocytosis"/>
    <property type="evidence" value="ECO:0007669"/>
    <property type="project" value="TreeGrafter"/>
</dbReference>
<sequence length="1092" mass="122642">MSVRGRPSGLSSLCSQSSVGGMGCGVGGPVVGHLVGSTCSSSSASRVGSAGSLVGVGAGVPSLEGEVGCPDCAALYPITDDALLHNLHTRYKRDQIYTYVGTGLISVNPYRRLALYTPEVINAYRSTCVFHLPPHIYAVADAAHRGVWERNMDQVVVVTGESGAGKTEAAKLVLQYVGYSCHNNRLLQSNPILEAFGNARTRRNDNSSRFGKYLEMEFDHTGEPVGGSITHCEYNKSRVTSQAAGERNFHIFYQLLAGADIQTLKSLRLQRNVENYILLQAPRHCPTDVLDDRTEYNITKRTLDALGMTQEEQLEVLKVVAAVLKLGNLTFTSVNNIDGTEGCSNENEYELHEVCELLSCEVSTLTGALQTRTVEARGETVVAELSAIDATRTRDALCRALYNRLFTWVVSRVNEAIKVKTMGRRKVLGILDIFGFEILETNSFEQLIINFCNEKLHQVLTEVTLKHTQEDYLREGIDWSPIDVPTNNAVVDLIEQRQTGVLAVIEEVSSRVGGGTDALLQQLSFSCGGHSLFDIKGGRHAHSDNNIPTDSFRIRHYAGSVTYTVYGFIEKNCDALHRDLTRSLYRCNHRILKELFPEGNPRRTTLKRPASVGTQVLISVSALMRTLRSKTPHLIACIKPNELKQPRILESALVLHQIKYLGLVEQARVRCEGWSYKGTHEGFLSRYAMLSLHTWPTWRGAPLEGCALLLADLPITPTQYTFGRTKVFIKSQRAIHELEEYRRERLEDLAVLVQKTYRGWHHHTRYKQMKAAQITIATYWRSWRAREEYRQLKHRRRVEWAAAVIKLAYTNYQRWRFLTLVLTELPSDSPADGSWPPTPASLSDVSILLRRLHHKWRCHRYRLQFDQTARNRMREKVTASIIFKDRKASYPKSVSHPFLGDYVRLRQNAQWKKLAAETNDQYVVFADIVNKITRSAGKFVPILLAVSTNSLLVLDQRTLQIKYRIPALEVQRISLSPYLDDIAVLHVKPPSPTADLSGSQNLNPGCLFGSDEVKRKGDLVLQTGHVIEVVTKLFLVVQNATGKPPDVNISTEFDANFGQHSVLFTFKTAGLAEVAPGQIRIMRRHNRMEVIL</sequence>
<keyword evidence="3 8" id="KW-0067">ATP-binding</keyword>
<keyword evidence="7 8" id="KW-0009">Actin-binding</keyword>
<dbReference type="GO" id="GO:0007015">
    <property type="term" value="P:actin filament organization"/>
    <property type="evidence" value="ECO:0007669"/>
    <property type="project" value="TreeGrafter"/>
</dbReference>
<protein>
    <submittedName>
        <fullName evidence="11">Unconventional myosin-Ib-like</fullName>
    </submittedName>
</protein>
<accession>A0A8J5JX07</accession>
<keyword evidence="5 8" id="KW-0518">Myosin</keyword>
<dbReference type="PANTHER" id="PTHR13140">
    <property type="entry name" value="MYOSIN"/>
    <property type="match status" value="1"/>
</dbReference>
<dbReference type="AlphaFoldDB" id="A0A8J5JX07"/>
<dbReference type="InterPro" id="IPR036961">
    <property type="entry name" value="Kinesin_motor_dom_sf"/>
</dbReference>
<dbReference type="InterPro" id="IPR027417">
    <property type="entry name" value="P-loop_NTPase"/>
</dbReference>
<evidence type="ECO:0000259" key="9">
    <source>
        <dbReference type="PROSITE" id="PS51456"/>
    </source>
</evidence>
<dbReference type="InterPro" id="IPR001609">
    <property type="entry name" value="Myosin_head_motor_dom-like"/>
</dbReference>
<evidence type="ECO:0000256" key="4">
    <source>
        <dbReference type="ARBA" id="ARBA00023121"/>
    </source>
</evidence>
<dbReference type="PROSITE" id="PS51757">
    <property type="entry name" value="TH1"/>
    <property type="match status" value="1"/>
</dbReference>
<dbReference type="Proteomes" id="UP000747542">
    <property type="component" value="Unassembled WGS sequence"/>
</dbReference>
<keyword evidence="12" id="KW-1185">Reference proteome</keyword>
<feature type="region of interest" description="Actin-binding" evidence="8">
    <location>
        <begin position="620"/>
        <end position="642"/>
    </location>
</feature>
<dbReference type="GO" id="GO:0005524">
    <property type="term" value="F:ATP binding"/>
    <property type="evidence" value="ECO:0007669"/>
    <property type="project" value="UniProtKB-UniRule"/>
</dbReference>
<feature type="domain" description="TH1" evidence="10">
    <location>
        <begin position="887"/>
        <end position="1092"/>
    </location>
</feature>
<dbReference type="GO" id="GO:0007368">
    <property type="term" value="P:determination of left/right symmetry"/>
    <property type="evidence" value="ECO:0007669"/>
    <property type="project" value="UniProtKB-ARBA"/>
</dbReference>
<dbReference type="SUPFAM" id="SSF52540">
    <property type="entry name" value="P-loop containing nucleoside triphosphate hydrolases"/>
    <property type="match status" value="1"/>
</dbReference>
<keyword evidence="4" id="KW-0446">Lipid-binding</keyword>
<dbReference type="PROSITE" id="PS51257">
    <property type="entry name" value="PROKAR_LIPOPROTEIN"/>
    <property type="match status" value="1"/>
</dbReference>
<feature type="binding site" evidence="8">
    <location>
        <begin position="160"/>
        <end position="167"/>
    </location>
    <ligand>
        <name>ATP</name>
        <dbReference type="ChEBI" id="CHEBI:30616"/>
    </ligand>
</feature>
<dbReference type="EMBL" id="JAHLQT010024416">
    <property type="protein sequence ID" value="KAG7165271.1"/>
    <property type="molecule type" value="Genomic_DNA"/>
</dbReference>
<dbReference type="Gene3D" id="6.20.240.20">
    <property type="match status" value="1"/>
</dbReference>
<keyword evidence="2 8" id="KW-0547">Nucleotide-binding</keyword>
<evidence type="ECO:0000256" key="2">
    <source>
        <dbReference type="ARBA" id="ARBA00022741"/>
    </source>
</evidence>
<dbReference type="PANTHER" id="PTHR13140:SF802">
    <property type="entry name" value="UNCONVENTIONAL MYOSIN-IB ISOFORM X1"/>
    <property type="match status" value="1"/>
</dbReference>
<keyword evidence="6 8" id="KW-0505">Motor protein</keyword>
<evidence type="ECO:0000256" key="1">
    <source>
        <dbReference type="ARBA" id="ARBA00008314"/>
    </source>
</evidence>
<dbReference type="GO" id="GO:0009888">
    <property type="term" value="P:tissue development"/>
    <property type="evidence" value="ECO:0007669"/>
    <property type="project" value="UniProtKB-ARBA"/>
</dbReference>
<dbReference type="GO" id="GO:0005737">
    <property type="term" value="C:cytoplasm"/>
    <property type="evidence" value="ECO:0007669"/>
    <property type="project" value="UniProtKB-ARBA"/>
</dbReference>
<evidence type="ECO:0000313" key="12">
    <source>
        <dbReference type="Proteomes" id="UP000747542"/>
    </source>
</evidence>
<comment type="caution">
    <text evidence="11">The sequence shown here is derived from an EMBL/GenBank/DDBJ whole genome shotgun (WGS) entry which is preliminary data.</text>
</comment>
<gene>
    <name evidence="11" type="primary">Myo1b-L</name>
    <name evidence="11" type="ORF">Hamer_G021478</name>
</gene>
<dbReference type="Gene3D" id="1.20.5.190">
    <property type="match status" value="1"/>
</dbReference>
<dbReference type="Pfam" id="PF00063">
    <property type="entry name" value="Myosin_head"/>
    <property type="match status" value="1"/>
</dbReference>
<name>A0A8J5JX07_HOMAM</name>
<evidence type="ECO:0000256" key="3">
    <source>
        <dbReference type="ARBA" id="ARBA00022840"/>
    </source>
</evidence>